<dbReference type="InterPro" id="IPR042201">
    <property type="entry name" value="FH2_Formin_sf"/>
</dbReference>
<dbReference type="InterPro" id="IPR036020">
    <property type="entry name" value="WW_dom_sf"/>
</dbReference>
<dbReference type="InterPro" id="IPR001849">
    <property type="entry name" value="PH_domain"/>
</dbReference>
<evidence type="ECO:0000259" key="5">
    <source>
        <dbReference type="PROSITE" id="PS51444"/>
    </source>
</evidence>
<evidence type="ECO:0000256" key="1">
    <source>
        <dbReference type="PROSITE-ProRule" id="PRU00023"/>
    </source>
</evidence>
<feature type="repeat" description="ANK" evidence="1">
    <location>
        <begin position="802"/>
        <end position="834"/>
    </location>
</feature>
<dbReference type="Gene3D" id="1.25.40.20">
    <property type="entry name" value="Ankyrin repeat-containing domain"/>
    <property type="match status" value="3"/>
</dbReference>
<dbReference type="Gene3D" id="2.30.29.30">
    <property type="entry name" value="Pleckstrin-homology domain (PH domain)/Phosphotyrosine-binding domain (PTB)"/>
    <property type="match status" value="1"/>
</dbReference>
<dbReference type="PANTHER" id="PTHR24184:SF11">
    <property type="entry name" value="ANKYRIN REPEAT AND SOCS BOX CONTAINING 3"/>
    <property type="match status" value="1"/>
</dbReference>
<dbReference type="SUPFAM" id="SSF49562">
    <property type="entry name" value="C2 domain (Calcium/lipid-binding domain, CaLB)"/>
    <property type="match status" value="1"/>
</dbReference>
<dbReference type="SUPFAM" id="SSF48403">
    <property type="entry name" value="Ankyrin repeat"/>
    <property type="match status" value="1"/>
</dbReference>
<dbReference type="Pfam" id="PF12796">
    <property type="entry name" value="Ank_2"/>
    <property type="match status" value="2"/>
</dbReference>
<feature type="compositionally biased region" description="Polar residues" evidence="2">
    <location>
        <begin position="945"/>
        <end position="958"/>
    </location>
</feature>
<feature type="domain" description="WW" evidence="4">
    <location>
        <begin position="1109"/>
        <end position="1142"/>
    </location>
</feature>
<dbReference type="PROSITE" id="PS50003">
    <property type="entry name" value="PH_DOMAIN"/>
    <property type="match status" value="1"/>
</dbReference>
<feature type="compositionally biased region" description="Basic and acidic residues" evidence="2">
    <location>
        <begin position="1"/>
        <end position="16"/>
    </location>
</feature>
<dbReference type="Gene3D" id="2.60.40.150">
    <property type="entry name" value="C2 domain"/>
    <property type="match status" value="1"/>
</dbReference>
<dbReference type="Pfam" id="PF02181">
    <property type="entry name" value="FH2"/>
    <property type="match status" value="1"/>
</dbReference>
<feature type="region of interest" description="Disordered" evidence="2">
    <location>
        <begin position="935"/>
        <end position="958"/>
    </location>
</feature>
<feature type="domain" description="PH" evidence="3">
    <location>
        <begin position="452"/>
        <end position="578"/>
    </location>
</feature>
<dbReference type="PROSITE" id="PS01159">
    <property type="entry name" value="WW_DOMAIN_1"/>
    <property type="match status" value="1"/>
</dbReference>
<dbReference type="SUPFAM" id="SSF51045">
    <property type="entry name" value="WW domain"/>
    <property type="match status" value="1"/>
</dbReference>
<name>W2G738_PHYNI</name>
<dbReference type="PANTHER" id="PTHR24184">
    <property type="entry name" value="SI:CH211-189E2.2"/>
    <property type="match status" value="1"/>
</dbReference>
<dbReference type="Proteomes" id="UP000053236">
    <property type="component" value="Unassembled WGS sequence"/>
</dbReference>
<feature type="repeat" description="ANK" evidence="1">
    <location>
        <begin position="734"/>
        <end position="766"/>
    </location>
</feature>
<feature type="region of interest" description="Disordered" evidence="2">
    <location>
        <begin position="1"/>
        <end position="92"/>
    </location>
</feature>
<feature type="compositionally biased region" description="Basic and acidic residues" evidence="2">
    <location>
        <begin position="55"/>
        <end position="78"/>
    </location>
</feature>
<dbReference type="InterPro" id="IPR036770">
    <property type="entry name" value="Ankyrin_rpt-contain_sf"/>
</dbReference>
<dbReference type="CDD" id="cd00030">
    <property type="entry name" value="C2"/>
    <property type="match status" value="1"/>
</dbReference>
<dbReference type="PROSITE" id="PS50088">
    <property type="entry name" value="ANK_REPEAT"/>
    <property type="match status" value="3"/>
</dbReference>
<dbReference type="EMBL" id="KI688129">
    <property type="protein sequence ID" value="ETK78853.1"/>
    <property type="molecule type" value="Genomic_DNA"/>
</dbReference>
<dbReference type="PROSITE" id="PS51444">
    <property type="entry name" value="FH2"/>
    <property type="match status" value="1"/>
</dbReference>
<feature type="region of interest" description="Disordered" evidence="2">
    <location>
        <begin position="1184"/>
        <end position="1209"/>
    </location>
</feature>
<proteinExistence type="predicted"/>
<dbReference type="InterPro" id="IPR035892">
    <property type="entry name" value="C2_domain_sf"/>
</dbReference>
<evidence type="ECO:0000259" key="4">
    <source>
        <dbReference type="PROSITE" id="PS50020"/>
    </source>
</evidence>
<gene>
    <name evidence="6" type="ORF">L915_15218</name>
</gene>
<dbReference type="SUPFAM" id="SSF101447">
    <property type="entry name" value="Formin homology 2 domain (FH2 domain)"/>
    <property type="match status" value="1"/>
</dbReference>
<evidence type="ECO:0000259" key="3">
    <source>
        <dbReference type="PROSITE" id="PS50003"/>
    </source>
</evidence>
<protein>
    <submittedName>
        <fullName evidence="6">Uncharacterized protein</fullName>
    </submittedName>
</protein>
<dbReference type="Pfam" id="PF00397">
    <property type="entry name" value="WW"/>
    <property type="match status" value="1"/>
</dbReference>
<dbReference type="CDD" id="cd01248">
    <property type="entry name" value="PH_PLC_ELMO1"/>
    <property type="match status" value="1"/>
</dbReference>
<organism evidence="6">
    <name type="scientific">Phytophthora nicotianae</name>
    <name type="common">Potato buckeye rot agent</name>
    <name type="synonym">Phytophthora parasitica</name>
    <dbReference type="NCBI Taxonomy" id="4792"/>
    <lineage>
        <taxon>Eukaryota</taxon>
        <taxon>Sar</taxon>
        <taxon>Stramenopiles</taxon>
        <taxon>Oomycota</taxon>
        <taxon>Peronosporomycetes</taxon>
        <taxon>Peronosporales</taxon>
        <taxon>Peronosporaceae</taxon>
        <taxon>Phytophthora</taxon>
    </lineage>
</organism>
<dbReference type="SMART" id="SM00239">
    <property type="entry name" value="C2"/>
    <property type="match status" value="1"/>
</dbReference>
<reference evidence="6" key="1">
    <citation type="submission" date="2013-11" db="EMBL/GenBank/DDBJ databases">
        <title>The Genome Sequence of Phytophthora parasitica CJ02B3.</title>
        <authorList>
            <consortium name="The Broad Institute Genomics Platform"/>
            <person name="Russ C."/>
            <person name="Tyler B."/>
            <person name="Panabieres F."/>
            <person name="Shan W."/>
            <person name="Tripathy S."/>
            <person name="Grunwald N."/>
            <person name="Machado M."/>
            <person name="Johnson C.S."/>
            <person name="Arredondo F."/>
            <person name="Hong C."/>
            <person name="Coffey M."/>
            <person name="Young S.K."/>
            <person name="Zeng Q."/>
            <person name="Gargeya S."/>
            <person name="Fitzgerald M."/>
            <person name="Abouelleil A."/>
            <person name="Alvarado L."/>
            <person name="Chapman S.B."/>
            <person name="Gainer-Dewar J."/>
            <person name="Goldberg J."/>
            <person name="Griggs A."/>
            <person name="Gujja S."/>
            <person name="Hansen M."/>
            <person name="Howarth C."/>
            <person name="Imamovic A."/>
            <person name="Ireland A."/>
            <person name="Larimer J."/>
            <person name="McCowan C."/>
            <person name="Murphy C."/>
            <person name="Pearson M."/>
            <person name="Poon T.W."/>
            <person name="Priest M."/>
            <person name="Roberts A."/>
            <person name="Saif S."/>
            <person name="Shea T."/>
            <person name="Sykes S."/>
            <person name="Wortman J."/>
            <person name="Nusbaum C."/>
            <person name="Birren B."/>
        </authorList>
    </citation>
    <scope>NUCLEOTIDE SEQUENCE [LARGE SCALE GENOMIC DNA]</scope>
    <source>
        <strain evidence="6">CJ02B3</strain>
    </source>
</reference>
<dbReference type="InterPro" id="IPR000008">
    <property type="entry name" value="C2_dom"/>
</dbReference>
<dbReference type="InterPro" id="IPR015425">
    <property type="entry name" value="FH2_Formin"/>
</dbReference>
<dbReference type="PROSITE" id="PS50020">
    <property type="entry name" value="WW_DOMAIN_2"/>
    <property type="match status" value="1"/>
</dbReference>
<keyword evidence="1" id="KW-0040">ANK repeat</keyword>
<dbReference type="Gene3D" id="2.20.70.10">
    <property type="match status" value="1"/>
</dbReference>
<dbReference type="SUPFAM" id="SSF50729">
    <property type="entry name" value="PH domain-like"/>
    <property type="match status" value="1"/>
</dbReference>
<dbReference type="InterPro" id="IPR001202">
    <property type="entry name" value="WW_dom"/>
</dbReference>
<dbReference type="SMART" id="SM00498">
    <property type="entry name" value="FH2"/>
    <property type="match status" value="1"/>
</dbReference>
<dbReference type="SMART" id="SM00456">
    <property type="entry name" value="WW"/>
    <property type="match status" value="1"/>
</dbReference>
<accession>W2G738</accession>
<evidence type="ECO:0000256" key="2">
    <source>
        <dbReference type="SAM" id="MobiDB-lite"/>
    </source>
</evidence>
<dbReference type="SMART" id="SM00248">
    <property type="entry name" value="ANK"/>
    <property type="match status" value="5"/>
</dbReference>
<dbReference type="InterPro" id="IPR002110">
    <property type="entry name" value="Ankyrin_rpt"/>
</dbReference>
<dbReference type="Gene3D" id="1.20.58.2220">
    <property type="entry name" value="Formin, FH2 domain"/>
    <property type="match status" value="2"/>
</dbReference>
<sequence>MMKESEDGPRFDDLSPKADASVSEAEDESSTKYSRKKTQKREEESDASDWGDTSGDERKKRGDIKSKEMAELGIESRFHALSTDDMDDEDDAGNYQIVKKSIYKPQRKGLLSRLTGGSSMAPSKQKYAHSDITGIITGEEAEAASLSSKPSEEKDVGSVELMLEEEGDIEVSIDRSAKTLHGARASREHRSLNAEDAAMGGPSEVVIHSGDSDSGFATLNPIISSSAQRRLPNHGAFVAPGMTKSSGVPVAKASPVLLEIPATEQANTGRDRLLLIINALGATGLPKAEKFGTQSCLLEMRLFDSSNVHDSDSPGTWSSYLMRTELHKKGGSEAQWNQQFTTTLRSKETQFLHVEVKTSSKILVGEANVSLDKVGDLFYDQHYPLFRNDESSDNGNEPVLLSAGQVHLQLKIVDAVITPTTVVPPLQLPGFSKPQTTQSTIKRPISAKSIPAVLLNGGLFFKVPYHTHNMVGRSTGPRRQWVAVRRATDPPHLQITWGDPTLSGSAEKKNLRSLDLALVTEIREGHTTAAFAAQTESNVVKETEKCFSLVMRARTLDLVAASKEEAQIWINSLRELLFASEPLMDSSLLSARMIESFKQSALSSRGDDGNTSGKPTASAPTKRMIAAWRNRIFNLARNDRLGDILECLEDGCPIDLLEGGSGDTLLMLACRLGNAELVELCLSRRAKNDPHPEFGETALQVAVNCSHAHCVGLLLSTAAKSDMDTEIVNHIDPNNDAPLHVAARHGDLACLQLLLHHGADICVVEEFGRTPLHCAVANGNLDCVAYLLDVGGDSVLNSGDHDGDTALHYAALSGNEDIVKLLLESAANVFATNMHKETAYDITVREKQQKCAELISAYYLTNEKEANASASRNEPASTLLGRSIQDRPAIIFRNNGKVVEDEFDKEIPSAFVHTEAEVWKPTVQNKTIDYEEDNYGTHSERHRSSSYVMSGSATSRLPLSPTEQIRDALTRKQRAHSLSPRGYTPEWAGTSHYSARELPAYSPFNERLVATERLDRDHIRPYHQYATRENDPRYCSSQSWDHYHQGSGYSHHYGMHTQRQAAPENTQSLQTRWSEARPISSAPPATSRSTWNQYSQVNTNLYFQHVPHVQTESQWDTHYTEDGYPYYVNKTTGVSQWEKPVEENANRISVAQEMHPDSRHQDTLSPDAIIRLRLAEVRKQKSQTALVSPVSSPATSCSTPTLTSQPTNNQRLASELYASNPELPSREVQVVPTCVMQSDTFSEPSKYEDRTGLKLSVDIAAPPAQNVTRPVFVPSPRSKSPVKKFLENADEDVASGSFEKSRASSPRGRSKNIQLIELKRANNLALALASFKIHDHYEQIVNDIVTMDERVVNPALLGCLQRFFPTVKEKQALQNFNGSVSTLGKAERFFCLLFQVPGMQERIDMFLYKMEFGRTRSALLSRILVVKRGCRDLVENYSFIEALEQFFKKQKATSFAVFEDNKAMFISGYLSEVDEKLKSFRGDLEKAMCVELVELQLQLNRLVAGMRPIQSFVNRSPSSRSAQSEERDSKARDILQRFLADTRTQLAEIESEFEAMELWGDKLLTVFGESKATCQISAILRVVVELL</sequence>
<dbReference type="VEuPathDB" id="FungiDB:PPTG_04704"/>
<dbReference type="InterPro" id="IPR011993">
    <property type="entry name" value="PH-like_dom_sf"/>
</dbReference>
<feature type="domain" description="FH2" evidence="5">
    <location>
        <begin position="1243"/>
        <end position="1587"/>
    </location>
</feature>
<dbReference type="Pfam" id="PF00168">
    <property type="entry name" value="C2"/>
    <property type="match status" value="1"/>
</dbReference>
<dbReference type="SMART" id="SM00233">
    <property type="entry name" value="PH"/>
    <property type="match status" value="1"/>
</dbReference>
<dbReference type="PROSITE" id="PS50297">
    <property type="entry name" value="ANK_REP_REGION"/>
    <property type="match status" value="3"/>
</dbReference>
<evidence type="ECO:0000313" key="6">
    <source>
        <dbReference type="EMBL" id="ETK78853.1"/>
    </source>
</evidence>
<feature type="repeat" description="ANK" evidence="1">
    <location>
        <begin position="767"/>
        <end position="799"/>
    </location>
</feature>
<dbReference type="CDD" id="cd00201">
    <property type="entry name" value="WW"/>
    <property type="match status" value="1"/>
</dbReference>